<dbReference type="RefSeq" id="WP_345478076.1">
    <property type="nucleotide sequence ID" value="NZ_BAABLW010000007.1"/>
</dbReference>
<sequence length="136" mass="14256">MRRDAISDSNGGKVEVSLSSAAVESCMWIWSSGGGVPATGGVNDGNIHLNVEQATWLRDKLNEFINGAETPLVQPPENPSAPAGPAEEILQSLLDAYESYGAGDPDVTPAQHTAAGVFRDIVEAALGRRGSGRLLR</sequence>
<evidence type="ECO:0000313" key="2">
    <source>
        <dbReference type="Proteomes" id="UP001500368"/>
    </source>
</evidence>
<comment type="caution">
    <text evidence="1">The sequence shown here is derived from an EMBL/GenBank/DDBJ whole genome shotgun (WGS) entry which is preliminary data.</text>
</comment>
<keyword evidence="2" id="KW-1185">Reference proteome</keyword>
<reference evidence="2" key="1">
    <citation type="journal article" date="2019" name="Int. J. Syst. Evol. Microbiol.">
        <title>The Global Catalogue of Microorganisms (GCM) 10K type strain sequencing project: providing services to taxonomists for standard genome sequencing and annotation.</title>
        <authorList>
            <consortium name="The Broad Institute Genomics Platform"/>
            <consortium name="The Broad Institute Genome Sequencing Center for Infectious Disease"/>
            <person name="Wu L."/>
            <person name="Ma J."/>
        </authorList>
    </citation>
    <scope>NUCLEOTIDE SEQUENCE [LARGE SCALE GENOMIC DNA]</scope>
    <source>
        <strain evidence="2">JCM 19129</strain>
    </source>
</reference>
<name>A0ABP9G3W8_9MICC</name>
<protein>
    <submittedName>
        <fullName evidence="1">Uncharacterized protein</fullName>
    </submittedName>
</protein>
<evidence type="ECO:0000313" key="1">
    <source>
        <dbReference type="EMBL" id="GAA4924549.1"/>
    </source>
</evidence>
<dbReference type="Proteomes" id="UP001500368">
    <property type="component" value="Unassembled WGS sequence"/>
</dbReference>
<dbReference type="EMBL" id="BAABLW010000007">
    <property type="protein sequence ID" value="GAA4924549.1"/>
    <property type="molecule type" value="Genomic_DNA"/>
</dbReference>
<gene>
    <name evidence="1" type="ORF">GCM10025790_22240</name>
</gene>
<proteinExistence type="predicted"/>
<accession>A0ABP9G3W8</accession>
<organism evidence="1 2">
    <name type="scientific">Nesterenkonia rhizosphaerae</name>
    <dbReference type="NCBI Taxonomy" id="1348272"/>
    <lineage>
        <taxon>Bacteria</taxon>
        <taxon>Bacillati</taxon>
        <taxon>Actinomycetota</taxon>
        <taxon>Actinomycetes</taxon>
        <taxon>Micrococcales</taxon>
        <taxon>Micrococcaceae</taxon>
        <taxon>Nesterenkonia</taxon>
    </lineage>
</organism>